<reference evidence="2" key="1">
    <citation type="submission" date="2023-07" db="EMBL/GenBank/DDBJ databases">
        <title>Gilvimarinus algae sp. nov., isolated from the surface of Kelp.</title>
        <authorList>
            <person name="Sun Y.Y."/>
            <person name="Gong Y."/>
            <person name="Du Z.J."/>
        </authorList>
    </citation>
    <scope>NUCLEOTIDE SEQUENCE</scope>
    <source>
        <strain evidence="2">SDUM040014</strain>
    </source>
</reference>
<dbReference type="PANTHER" id="PTHR43792:SF1">
    <property type="entry name" value="N-ACETYLTRANSFERASE DOMAIN-CONTAINING PROTEIN"/>
    <property type="match status" value="1"/>
</dbReference>
<evidence type="ECO:0000313" key="2">
    <source>
        <dbReference type="EMBL" id="MDO3383700.1"/>
    </source>
</evidence>
<evidence type="ECO:0000313" key="3">
    <source>
        <dbReference type="Proteomes" id="UP001168380"/>
    </source>
</evidence>
<organism evidence="2 3">
    <name type="scientific">Gilvimarinus algae</name>
    <dbReference type="NCBI Taxonomy" id="3058037"/>
    <lineage>
        <taxon>Bacteria</taxon>
        <taxon>Pseudomonadati</taxon>
        <taxon>Pseudomonadota</taxon>
        <taxon>Gammaproteobacteria</taxon>
        <taxon>Cellvibrionales</taxon>
        <taxon>Cellvibrionaceae</taxon>
        <taxon>Gilvimarinus</taxon>
    </lineage>
</organism>
<proteinExistence type="predicted"/>
<dbReference type="EMBL" id="JAULRT010000062">
    <property type="protein sequence ID" value="MDO3383700.1"/>
    <property type="molecule type" value="Genomic_DNA"/>
</dbReference>
<dbReference type="InterPro" id="IPR016181">
    <property type="entry name" value="Acyl_CoA_acyltransferase"/>
</dbReference>
<sequence length="207" mass="23488">MNCSITLHNMMSNDGELPTIELTTPRLRLRQWQASDYRPFAELNANTDVMAHFPAPLTAAESRQIADKCHQLIASRGWGFWAVELKTTGEFIGFVGLHTPSDALPFSPCVEIGWRLARPYWRQGFATEAAEEALRFAFTVLGLPRVVAFTPIDNHRSRAVMLRLGMRNTEENFLHPDIAADSPHAEHVLFAIEQQQWKRQHARVQLG</sequence>
<dbReference type="InterPro" id="IPR000182">
    <property type="entry name" value="GNAT_dom"/>
</dbReference>
<dbReference type="Pfam" id="PF13302">
    <property type="entry name" value="Acetyltransf_3"/>
    <property type="match status" value="1"/>
</dbReference>
<dbReference type="RefSeq" id="WP_302714631.1">
    <property type="nucleotide sequence ID" value="NZ_JAULRT010000062.1"/>
</dbReference>
<name>A0ABT8TI42_9GAMM</name>
<dbReference type="Proteomes" id="UP001168380">
    <property type="component" value="Unassembled WGS sequence"/>
</dbReference>
<protein>
    <submittedName>
        <fullName evidence="2">GNAT family N-acetyltransferase</fullName>
    </submittedName>
</protein>
<dbReference type="InterPro" id="IPR051531">
    <property type="entry name" value="N-acetyltransferase"/>
</dbReference>
<dbReference type="PROSITE" id="PS51186">
    <property type="entry name" value="GNAT"/>
    <property type="match status" value="1"/>
</dbReference>
<dbReference type="PANTHER" id="PTHR43792">
    <property type="entry name" value="GNAT FAMILY, PUTATIVE (AFU_ORTHOLOGUE AFUA_3G00765)-RELATED-RELATED"/>
    <property type="match status" value="1"/>
</dbReference>
<keyword evidence="3" id="KW-1185">Reference proteome</keyword>
<feature type="domain" description="N-acetyltransferase" evidence="1">
    <location>
        <begin position="35"/>
        <end position="195"/>
    </location>
</feature>
<gene>
    <name evidence="2" type="ORF">QWI16_16075</name>
</gene>
<dbReference type="SUPFAM" id="SSF55729">
    <property type="entry name" value="Acyl-CoA N-acyltransferases (Nat)"/>
    <property type="match status" value="1"/>
</dbReference>
<accession>A0ABT8TI42</accession>
<evidence type="ECO:0000259" key="1">
    <source>
        <dbReference type="PROSITE" id="PS51186"/>
    </source>
</evidence>
<dbReference type="Gene3D" id="3.40.630.30">
    <property type="match status" value="1"/>
</dbReference>
<comment type="caution">
    <text evidence="2">The sequence shown here is derived from an EMBL/GenBank/DDBJ whole genome shotgun (WGS) entry which is preliminary data.</text>
</comment>